<reference evidence="1" key="1">
    <citation type="journal article" date="2009" name="Plant Mol. Biol.">
        <title>Insights into corn genes derived from large-scale cDNA sequencing.</title>
        <authorList>
            <person name="Alexandrov N.N."/>
            <person name="Brover V.V."/>
            <person name="Freidin S."/>
            <person name="Troukhan M.E."/>
            <person name="Tatarinova T.V."/>
            <person name="Zhang H."/>
            <person name="Swaller T.J."/>
            <person name="Lu Y.P."/>
            <person name="Bouck J."/>
            <person name="Flavell R.B."/>
            <person name="Feldmann K.A."/>
        </authorList>
    </citation>
    <scope>NUCLEOTIDE SEQUENCE</scope>
</reference>
<evidence type="ECO:0000313" key="1">
    <source>
        <dbReference type="EMBL" id="ACG27026.1"/>
    </source>
</evidence>
<dbReference type="AlphaFoldDB" id="B6SQ93"/>
<organism evidence="1">
    <name type="scientific">Zea mays</name>
    <name type="common">Maize</name>
    <dbReference type="NCBI Taxonomy" id="4577"/>
    <lineage>
        <taxon>Eukaryota</taxon>
        <taxon>Viridiplantae</taxon>
        <taxon>Streptophyta</taxon>
        <taxon>Embryophyta</taxon>
        <taxon>Tracheophyta</taxon>
        <taxon>Spermatophyta</taxon>
        <taxon>Magnoliopsida</taxon>
        <taxon>Liliopsida</taxon>
        <taxon>Poales</taxon>
        <taxon>Poaceae</taxon>
        <taxon>PACMAD clade</taxon>
        <taxon>Panicoideae</taxon>
        <taxon>Andropogonodae</taxon>
        <taxon>Andropogoneae</taxon>
        <taxon>Tripsacinae</taxon>
        <taxon>Zea</taxon>
    </lineage>
</organism>
<accession>B6SQ93</accession>
<proteinExistence type="evidence at transcript level"/>
<dbReference type="EMBL" id="EU954908">
    <property type="protein sequence ID" value="ACG27026.1"/>
    <property type="molecule type" value="mRNA"/>
</dbReference>
<name>B6SQ93_MAIZE</name>
<sequence>MVVCSVDVGPLVHVCEALPSHQQRVRGYAGWNLKAVAGKLLVDDCGHRAPALHHIRSTRPPPSFVLLRVDEPVTEDPGVQQVDNSEQELVEASSAVTRIRRITLVIGISSARYHRMRRMVDVALCS</sequence>
<protein>
    <submittedName>
        <fullName evidence="1">Uncharacterized protein</fullName>
    </submittedName>
</protein>